<dbReference type="InterPro" id="IPR016135">
    <property type="entry name" value="UBQ-conjugating_enzyme/RWD"/>
</dbReference>
<keyword evidence="3" id="KW-1185">Reference proteome</keyword>
<dbReference type="InterPro" id="IPR040213">
    <property type="entry name" value="GIR2-like"/>
</dbReference>
<dbReference type="SUPFAM" id="SSF54495">
    <property type="entry name" value="UBC-like"/>
    <property type="match status" value="1"/>
</dbReference>
<proteinExistence type="predicted"/>
<reference evidence="2" key="1">
    <citation type="submission" date="2021-05" db="EMBL/GenBank/DDBJ databases">
        <title>A free-living protist that lacks canonical eukaryotic 1 DNA replication and segregation systems.</title>
        <authorList>
            <person name="Salas-Leiva D.E."/>
            <person name="Tromer E.C."/>
            <person name="Curtis B.A."/>
            <person name="Jerlstrom-Hultqvist J."/>
            <person name="Kolisko M."/>
            <person name="Yi Z."/>
            <person name="Salas-Leiva J.S."/>
            <person name="Gallot-Lavallee L."/>
            <person name="Kops G.J.P.L."/>
            <person name="Archibald J.M."/>
            <person name="Simpson A.G.B."/>
            <person name="Roger A.J."/>
        </authorList>
    </citation>
    <scope>NUCLEOTIDE SEQUENCE</scope>
    <source>
        <strain evidence="2">BICM</strain>
    </source>
</reference>
<dbReference type="PANTHER" id="PTHR12292">
    <property type="entry name" value="RWD DOMAIN-CONTAINING PROTEIN"/>
    <property type="match status" value="1"/>
</dbReference>
<organism evidence="2 3">
    <name type="scientific">Carpediemonas membranifera</name>
    <dbReference type="NCBI Taxonomy" id="201153"/>
    <lineage>
        <taxon>Eukaryota</taxon>
        <taxon>Metamonada</taxon>
        <taxon>Carpediemonas-like organisms</taxon>
        <taxon>Carpediemonas</taxon>
    </lineage>
</organism>
<evidence type="ECO:0000313" key="3">
    <source>
        <dbReference type="Proteomes" id="UP000717585"/>
    </source>
</evidence>
<dbReference type="Gene3D" id="3.10.110.10">
    <property type="entry name" value="Ubiquitin Conjugating Enzyme"/>
    <property type="match status" value="1"/>
</dbReference>
<dbReference type="AlphaFoldDB" id="A0A8J6E744"/>
<dbReference type="Proteomes" id="UP000717585">
    <property type="component" value="Unassembled WGS sequence"/>
</dbReference>
<sequence length="210" mass="24318">MTDVIECCREEQDMEIEAMQHIFESQIEVVDQSNLILRLVPDCNDKMYLEVKVFYPPEYPLNAQAELKVSEHRRVSSSFVEQMEMLIDERVVENADFGCTYVFAILQEILDAFFELATASNGSTYDEMMREEAMNAQLEQKEEVEEKPEEDIFEHGMLPGEPVTDAIFKRWWDQFVKEQNIDVSLEPVHAGKTGKQIFEEGDAEDEDEAA</sequence>
<protein>
    <submittedName>
        <fullName evidence="2">RWD domain</fullName>
    </submittedName>
</protein>
<dbReference type="PROSITE" id="PS50908">
    <property type="entry name" value="RWD"/>
    <property type="match status" value="1"/>
</dbReference>
<comment type="caution">
    <text evidence="2">The sequence shown here is derived from an EMBL/GenBank/DDBJ whole genome shotgun (WGS) entry which is preliminary data.</text>
</comment>
<feature type="domain" description="RWD" evidence="1">
    <location>
        <begin position="14"/>
        <end position="116"/>
    </location>
</feature>
<evidence type="ECO:0000313" key="2">
    <source>
        <dbReference type="EMBL" id="KAG9390280.1"/>
    </source>
</evidence>
<name>A0A8J6E744_9EUKA</name>
<dbReference type="Pfam" id="PF05773">
    <property type="entry name" value="RWD"/>
    <property type="match status" value="1"/>
</dbReference>
<gene>
    <name evidence="2" type="ORF">J8273_8320</name>
</gene>
<dbReference type="InterPro" id="IPR006575">
    <property type="entry name" value="RWD_dom"/>
</dbReference>
<evidence type="ECO:0000259" key="1">
    <source>
        <dbReference type="PROSITE" id="PS50908"/>
    </source>
</evidence>
<accession>A0A8J6E744</accession>
<dbReference type="EMBL" id="JAHDYR010000066">
    <property type="protein sequence ID" value="KAG9390280.1"/>
    <property type="molecule type" value="Genomic_DNA"/>
</dbReference>